<dbReference type="PROSITE" id="PS00109">
    <property type="entry name" value="PROTEIN_KINASE_TYR"/>
    <property type="match status" value="1"/>
</dbReference>
<name>A0AAD5VPF6_9AGAR</name>
<feature type="compositionally biased region" description="Low complexity" evidence="6">
    <location>
        <begin position="493"/>
        <end position="512"/>
    </location>
</feature>
<dbReference type="CDD" id="cd21037">
    <property type="entry name" value="MLKL_NTD"/>
    <property type="match status" value="1"/>
</dbReference>
<evidence type="ECO:0000256" key="2">
    <source>
        <dbReference type="ARBA" id="ARBA00022741"/>
    </source>
</evidence>
<dbReference type="GO" id="GO:0004674">
    <property type="term" value="F:protein serine/threonine kinase activity"/>
    <property type="evidence" value="ECO:0007669"/>
    <property type="project" value="TreeGrafter"/>
</dbReference>
<evidence type="ECO:0000313" key="10">
    <source>
        <dbReference type="EMBL" id="KAJ3565272.1"/>
    </source>
</evidence>
<proteinExistence type="predicted"/>
<dbReference type="PROSITE" id="PS50011">
    <property type="entry name" value="PROTEIN_KINASE_DOM"/>
    <property type="match status" value="1"/>
</dbReference>
<dbReference type="PANTHER" id="PTHR44329">
    <property type="entry name" value="SERINE/THREONINE-PROTEIN KINASE TNNI3K-RELATED"/>
    <property type="match status" value="1"/>
</dbReference>
<evidence type="ECO:0000256" key="1">
    <source>
        <dbReference type="ARBA" id="ARBA00022679"/>
    </source>
</evidence>
<dbReference type="Pfam" id="PF07714">
    <property type="entry name" value="PK_Tyr_Ser-Thr"/>
    <property type="match status" value="1"/>
</dbReference>
<keyword evidence="1" id="KW-0808">Transferase</keyword>
<dbReference type="InterPro" id="IPR023578">
    <property type="entry name" value="Ras_GEF_dom_sf"/>
</dbReference>
<dbReference type="InterPro" id="IPR001895">
    <property type="entry name" value="RASGEF_cat_dom"/>
</dbReference>
<dbReference type="InterPro" id="IPR000651">
    <property type="entry name" value="Ras-like_Gua-exchang_fac_N"/>
</dbReference>
<dbReference type="GO" id="GO:0005085">
    <property type="term" value="F:guanyl-nucleotide exchange factor activity"/>
    <property type="evidence" value="ECO:0007669"/>
    <property type="project" value="UniProtKB-KW"/>
</dbReference>
<sequence length="1089" mass="123146">MDAHEIAGAPGLGAGISMMTKTYEMMKNVKVYRRRCENVYRQCLELRVALQESAEVLEGTSSIAILDEVDSYVALRFVLSGRLKERPRLIRQVESKAAEWSQYSYTKSFLSQSEIQEGLVTLDQRMRNIGIQVSIKMGTDTARSNNDMRIAQRKDQMELRDLLARLVKDVEDVKKLVTMESPTHPVVEEVMESLQTELRQPDLKPDHEEVFKRGLWMLHQKTHKLPPLIDLTGQVKKISTHRIASGTYNDVYMGRWLGQEKVALRVPCLPLDSHGFHRRFEKDLTIWRKLDHPNVVPLYGIFYEESDIYSVSPWMENGTISTYLKNNPDADRLTLILQVATGLEYLHQNGIIHGDLRAANILISEEGVACICDFGMSKMLEDVDRTRTASPGRNPRWCAPELLEENATISKHTDIWSFAMACLEILTGELPFVTIKAEKTLYQLLGEGKHPQRPHSPPILDPLWLLLKKCWQKSPNSRPSISAVKQQITEIRAALSAPRSPTTSSASLSSSSSRRRTSLQVLGFQPRRPEKRRDSSSSNNSSVSGDARPFAQPAHFVAEPEPISRSYSSGHSSKAAPRLEVHVELDEWRIDLEPATSASSSNDSQRQDTVPEVIPPVVIIPSPVSEHTHLPRSATSESSSNYSSSTRAACLDSNIIINLLRDGTVASGTLEGLVERLIQGFGLRRDVEFRDILLSSTVDFVSAEEFFGLIERRFEDADQVAVPGKITTQYNILSVLLYWVSTPHLPLEDELISQMRAFCQNAKSKISSDFMKEKADKIITDLNKKSRMASLPPPTAGPALAAADMHPRDLAIGLTLMESDKFKQIYPSDYLMFLNGHLGSDVLAAAKEVHLKIVKFALKSILHFNDVLHRADVMKFFLNTAKASRFRYPTLSQPLTTEPQECLQLHNFSSAIAIATAFDSPLIDGLSYTRDQLQDPMRQILRRLLNLLTPGHQTYRADLSVASTQSADFVPWLAVHISDLRKILAQHPETLEHDHRTLINFERYIHFRNYLQTYIPSSHTAYADLQRFRNTGQLAYVEARMNGIVLNYASDVELETRASELKRAEIRERNHRTIERERLGFRKHSRKSS</sequence>
<dbReference type="GO" id="GO:0005524">
    <property type="term" value="F:ATP binding"/>
    <property type="evidence" value="ECO:0007669"/>
    <property type="project" value="UniProtKB-KW"/>
</dbReference>
<dbReference type="EMBL" id="JANIEX010000586">
    <property type="protein sequence ID" value="KAJ3565272.1"/>
    <property type="molecule type" value="Genomic_DNA"/>
</dbReference>
<comment type="caution">
    <text evidence="10">The sequence shown here is derived from an EMBL/GenBank/DDBJ whole genome shotgun (WGS) entry which is preliminary data.</text>
</comment>
<dbReference type="InterPro" id="IPR011009">
    <property type="entry name" value="Kinase-like_dom_sf"/>
</dbReference>
<dbReference type="Gene3D" id="1.20.870.10">
    <property type="entry name" value="Son of sevenless (SoS) protein Chain: S domain 1"/>
    <property type="match status" value="1"/>
</dbReference>
<feature type="domain" description="N-terminal Ras-GEF" evidence="9">
    <location>
        <begin position="661"/>
        <end position="787"/>
    </location>
</feature>
<dbReference type="InterPro" id="IPR051681">
    <property type="entry name" value="Ser/Thr_Kinases-Pseudokinases"/>
</dbReference>
<evidence type="ECO:0000256" key="5">
    <source>
        <dbReference type="PROSITE-ProRule" id="PRU00168"/>
    </source>
</evidence>
<evidence type="ECO:0000256" key="6">
    <source>
        <dbReference type="SAM" id="MobiDB-lite"/>
    </source>
</evidence>
<feature type="region of interest" description="Disordered" evidence="6">
    <location>
        <begin position="493"/>
        <end position="550"/>
    </location>
</feature>
<keyword evidence="5" id="KW-0344">Guanine-nucleotide releasing factor</keyword>
<feature type="domain" description="Protein kinase" evidence="8">
    <location>
        <begin position="237"/>
        <end position="495"/>
    </location>
</feature>
<dbReference type="SUPFAM" id="SSF56112">
    <property type="entry name" value="Protein kinase-like (PK-like)"/>
    <property type="match status" value="1"/>
</dbReference>
<dbReference type="InterPro" id="IPR059179">
    <property type="entry name" value="MLKL-like_MCAfunc"/>
</dbReference>
<dbReference type="PANTHER" id="PTHR44329:SF288">
    <property type="entry name" value="MITOGEN-ACTIVATED PROTEIN KINASE KINASE KINASE 20"/>
    <property type="match status" value="1"/>
</dbReference>
<dbReference type="AlphaFoldDB" id="A0AAD5VPF6"/>
<protein>
    <recommendedName>
        <fullName evidence="12">Non-specific serine/threonine protein kinase</fullName>
    </recommendedName>
</protein>
<dbReference type="GO" id="GO:0007264">
    <property type="term" value="P:small GTPase-mediated signal transduction"/>
    <property type="evidence" value="ECO:0007669"/>
    <property type="project" value="InterPro"/>
</dbReference>
<dbReference type="Gene3D" id="1.10.840.10">
    <property type="entry name" value="Ras guanine-nucleotide exchange factors catalytic domain"/>
    <property type="match status" value="1"/>
</dbReference>
<dbReference type="PROSITE" id="PS50009">
    <property type="entry name" value="RASGEF_CAT"/>
    <property type="match status" value="1"/>
</dbReference>
<keyword evidence="11" id="KW-1185">Reference proteome</keyword>
<feature type="compositionally biased region" description="Low complexity" evidence="6">
    <location>
        <begin position="633"/>
        <end position="644"/>
    </location>
</feature>
<dbReference type="Gene3D" id="1.10.510.10">
    <property type="entry name" value="Transferase(Phosphotransferase) domain 1"/>
    <property type="match status" value="1"/>
</dbReference>
<accession>A0AAD5VPF6</accession>
<evidence type="ECO:0000313" key="11">
    <source>
        <dbReference type="Proteomes" id="UP001213000"/>
    </source>
</evidence>
<dbReference type="InterPro" id="IPR001245">
    <property type="entry name" value="Ser-Thr/Tyr_kinase_cat_dom"/>
</dbReference>
<evidence type="ECO:0000259" key="8">
    <source>
        <dbReference type="PROSITE" id="PS50011"/>
    </source>
</evidence>
<dbReference type="InterPro" id="IPR008266">
    <property type="entry name" value="Tyr_kinase_AS"/>
</dbReference>
<evidence type="ECO:0000256" key="4">
    <source>
        <dbReference type="ARBA" id="ARBA00022840"/>
    </source>
</evidence>
<gene>
    <name evidence="10" type="ORF">NP233_g7743</name>
</gene>
<evidence type="ECO:0000259" key="7">
    <source>
        <dbReference type="PROSITE" id="PS50009"/>
    </source>
</evidence>
<evidence type="ECO:0000256" key="3">
    <source>
        <dbReference type="ARBA" id="ARBA00022777"/>
    </source>
</evidence>
<feature type="region of interest" description="Disordered" evidence="6">
    <location>
        <begin position="624"/>
        <end position="644"/>
    </location>
</feature>
<dbReference type="Proteomes" id="UP001213000">
    <property type="component" value="Unassembled WGS sequence"/>
</dbReference>
<keyword evidence="4" id="KW-0067">ATP-binding</keyword>
<dbReference type="PROSITE" id="PS50212">
    <property type="entry name" value="RASGEF_NTER"/>
    <property type="match status" value="1"/>
</dbReference>
<reference evidence="10" key="1">
    <citation type="submission" date="2022-07" db="EMBL/GenBank/DDBJ databases">
        <title>Genome Sequence of Leucocoprinus birnbaumii.</title>
        <authorList>
            <person name="Buettner E."/>
        </authorList>
    </citation>
    <scope>NUCLEOTIDE SEQUENCE</scope>
    <source>
        <strain evidence="10">VT141</strain>
    </source>
</reference>
<evidence type="ECO:0008006" key="12">
    <source>
        <dbReference type="Google" id="ProtNLM"/>
    </source>
</evidence>
<dbReference type="PRINTS" id="PR00109">
    <property type="entry name" value="TYRKINASE"/>
</dbReference>
<organism evidence="10 11">
    <name type="scientific">Leucocoprinus birnbaumii</name>
    <dbReference type="NCBI Taxonomy" id="56174"/>
    <lineage>
        <taxon>Eukaryota</taxon>
        <taxon>Fungi</taxon>
        <taxon>Dikarya</taxon>
        <taxon>Basidiomycota</taxon>
        <taxon>Agaricomycotina</taxon>
        <taxon>Agaricomycetes</taxon>
        <taxon>Agaricomycetidae</taxon>
        <taxon>Agaricales</taxon>
        <taxon>Agaricineae</taxon>
        <taxon>Agaricaceae</taxon>
        <taxon>Leucocoprinus</taxon>
    </lineage>
</organism>
<keyword evidence="3" id="KW-0418">Kinase</keyword>
<evidence type="ECO:0000259" key="9">
    <source>
        <dbReference type="PROSITE" id="PS50212"/>
    </source>
</evidence>
<dbReference type="SMART" id="SM00147">
    <property type="entry name" value="RasGEF"/>
    <property type="match status" value="1"/>
</dbReference>
<dbReference type="InterPro" id="IPR000719">
    <property type="entry name" value="Prot_kinase_dom"/>
</dbReference>
<dbReference type="InterPro" id="IPR036964">
    <property type="entry name" value="RASGEF_cat_dom_sf"/>
</dbReference>
<feature type="domain" description="Ras-GEF" evidence="7">
    <location>
        <begin position="806"/>
        <end position="1057"/>
    </location>
</feature>
<keyword evidence="2" id="KW-0547">Nucleotide-binding</keyword>
<dbReference type="Pfam" id="PF00617">
    <property type="entry name" value="RasGEF"/>
    <property type="match status" value="1"/>
</dbReference>
<dbReference type="SUPFAM" id="SSF48366">
    <property type="entry name" value="Ras GEF"/>
    <property type="match status" value="1"/>
</dbReference>